<dbReference type="GO" id="GO:0006465">
    <property type="term" value="P:signal peptide processing"/>
    <property type="evidence" value="ECO:0007669"/>
    <property type="project" value="InterPro"/>
</dbReference>
<comment type="similarity">
    <text evidence="2 7">Belongs to the peptidase S26 family.</text>
</comment>
<evidence type="ECO:0000256" key="2">
    <source>
        <dbReference type="ARBA" id="ARBA00009370"/>
    </source>
</evidence>
<dbReference type="NCBIfam" id="TIGR02227">
    <property type="entry name" value="sigpep_I_bact"/>
    <property type="match status" value="2"/>
</dbReference>
<dbReference type="SUPFAM" id="SSF51306">
    <property type="entry name" value="LexA/Signal peptidase"/>
    <property type="match status" value="1"/>
</dbReference>
<evidence type="ECO:0000256" key="4">
    <source>
        <dbReference type="ARBA" id="ARBA00019232"/>
    </source>
</evidence>
<organism evidence="9 10">
    <name type="scientific">Zhouia amylolytica</name>
    <dbReference type="NCBI Taxonomy" id="376730"/>
    <lineage>
        <taxon>Bacteria</taxon>
        <taxon>Pseudomonadati</taxon>
        <taxon>Bacteroidota</taxon>
        <taxon>Flavobacteriia</taxon>
        <taxon>Flavobacteriales</taxon>
        <taxon>Flavobacteriaceae</taxon>
        <taxon>Zhouia</taxon>
    </lineage>
</organism>
<evidence type="ECO:0000313" key="9">
    <source>
        <dbReference type="EMBL" id="SFT07393.1"/>
    </source>
</evidence>
<dbReference type="PROSITE" id="PS00761">
    <property type="entry name" value="SPASE_I_3"/>
    <property type="match status" value="1"/>
</dbReference>
<dbReference type="InterPro" id="IPR036286">
    <property type="entry name" value="LexA/Signal_pep-like_sf"/>
</dbReference>
<dbReference type="Gene3D" id="2.10.109.10">
    <property type="entry name" value="Umud Fragment, subunit A"/>
    <property type="match status" value="2"/>
</dbReference>
<feature type="transmembrane region" description="Helical" evidence="7">
    <location>
        <begin position="6"/>
        <end position="26"/>
    </location>
</feature>
<feature type="transmembrane region" description="Helical" evidence="7">
    <location>
        <begin position="505"/>
        <end position="522"/>
    </location>
</feature>
<evidence type="ECO:0000259" key="8">
    <source>
        <dbReference type="Pfam" id="PF10502"/>
    </source>
</evidence>
<dbReference type="Pfam" id="PF18936">
    <property type="entry name" value="DUF5684"/>
    <property type="match status" value="1"/>
</dbReference>
<feature type="domain" description="Peptidase S26" evidence="8">
    <location>
        <begin position="124"/>
        <end position="294"/>
    </location>
</feature>
<dbReference type="Pfam" id="PF10502">
    <property type="entry name" value="Peptidase_S26"/>
    <property type="match status" value="2"/>
</dbReference>
<dbReference type="Proteomes" id="UP000183209">
    <property type="component" value="Unassembled WGS sequence"/>
</dbReference>
<dbReference type="InterPro" id="IPR019533">
    <property type="entry name" value="Peptidase_S26"/>
</dbReference>
<sequence length="530" mass="61634">MTMTQWFIFFLILQVIHFAGTWKLYVKAGRQAWEAIIPIYNAVILMKIINRPKWWVILLFIPIINLIMFPVVWVETIRSFGRHNKADTWLVVLTLGLYIFYINYATDVNYIEDRSLKPRTATGEWVSSILFAVVAATLVHTYFIQPYVIPTSSLEKTLLVGDFLFVSKFHYGARTPMTTVSLPMVHDTIPKLGIKSYVHENDANKAKNSLLNKLQLPYFRLPGFQDVKRNEIVVFNWPADTVEQFFKHTNKKIRKPIDKKSNYVKRCVGIPGDSLEIKDGYIYINGERTVLPERAKPQFTYFAKVKQGSNINPQYMYERYGVTDPIFPQQNGIYAFTALTEDAAEQLKNNPNIESIQRYVEPKPETNQGVFPGAPQFAWNQDQFGPIYIPKKGQTIDISLETLPLYNKIIEEYEGNELKVSGNQILINGKTTTQYTFNQDYYWMMGDNRHRSEDSRFWGYVPEDHIVGKPVFVWMSWDSNASGLDKIRWERLFTTVNGDGKPVSYFKYFVILLVGYLIFAEIRKRKKKKA</sequence>
<proteinExistence type="inferred from homology"/>
<dbReference type="GO" id="GO:0004252">
    <property type="term" value="F:serine-type endopeptidase activity"/>
    <property type="evidence" value="ECO:0007669"/>
    <property type="project" value="InterPro"/>
</dbReference>
<keyword evidence="7" id="KW-1133">Transmembrane helix</keyword>
<protein>
    <recommendedName>
        <fullName evidence="4 7">Signal peptidase I</fullName>
        <ecNumber evidence="3 7">3.4.21.89</ecNumber>
    </recommendedName>
</protein>
<keyword evidence="7" id="KW-0812">Transmembrane</keyword>
<dbReference type="EC" id="3.4.21.89" evidence="3 7"/>
<evidence type="ECO:0000256" key="7">
    <source>
        <dbReference type="RuleBase" id="RU362042"/>
    </source>
</evidence>
<dbReference type="InterPro" id="IPR000223">
    <property type="entry name" value="Pept_S26A_signal_pept_1"/>
</dbReference>
<evidence type="ECO:0000313" key="10">
    <source>
        <dbReference type="Proteomes" id="UP000183209"/>
    </source>
</evidence>
<feature type="active site" evidence="6">
    <location>
        <position position="265"/>
    </location>
</feature>
<accession>A0A1I6V154</accession>
<dbReference type="GO" id="GO:0016020">
    <property type="term" value="C:membrane"/>
    <property type="evidence" value="ECO:0007669"/>
    <property type="project" value="UniProtKB-SubCell"/>
</dbReference>
<feature type="transmembrane region" description="Helical" evidence="7">
    <location>
        <begin position="125"/>
        <end position="144"/>
    </location>
</feature>
<reference evidence="9 10" key="1">
    <citation type="submission" date="2016-10" db="EMBL/GenBank/DDBJ databases">
        <authorList>
            <person name="de Groot N.N."/>
        </authorList>
    </citation>
    <scope>NUCLEOTIDE SEQUENCE [LARGE SCALE GENOMIC DNA]</scope>
    <source>
        <strain evidence="9 10">CGMCC 1.6114</strain>
    </source>
</reference>
<dbReference type="CDD" id="cd06530">
    <property type="entry name" value="S26_SPase_I"/>
    <property type="match status" value="2"/>
</dbReference>
<dbReference type="AlphaFoldDB" id="A0A1I6V154"/>
<comment type="caution">
    <text evidence="7">Lacks conserved residue(s) required for the propagation of feature annotation.</text>
</comment>
<feature type="active site" evidence="6">
    <location>
        <position position="153"/>
    </location>
</feature>
<comment type="subcellular location">
    <subcellularLocation>
        <location evidence="7">Membrane</location>
        <topology evidence="7">Single-pass type II membrane protein</topology>
    </subcellularLocation>
</comment>
<evidence type="ECO:0000256" key="3">
    <source>
        <dbReference type="ARBA" id="ARBA00013208"/>
    </source>
</evidence>
<keyword evidence="5 7" id="KW-0378">Hydrolase</keyword>
<dbReference type="PANTHER" id="PTHR43390:SF1">
    <property type="entry name" value="CHLOROPLAST PROCESSING PEPTIDASE"/>
    <property type="match status" value="1"/>
</dbReference>
<dbReference type="PANTHER" id="PTHR43390">
    <property type="entry name" value="SIGNAL PEPTIDASE I"/>
    <property type="match status" value="1"/>
</dbReference>
<dbReference type="InterPro" id="IPR019758">
    <property type="entry name" value="Pept_S26A_signal_pept_1_CS"/>
</dbReference>
<evidence type="ECO:0000256" key="6">
    <source>
        <dbReference type="PIRSR" id="PIRSR600223-1"/>
    </source>
</evidence>
<feature type="transmembrane region" description="Helical" evidence="7">
    <location>
        <begin position="54"/>
        <end position="74"/>
    </location>
</feature>
<name>A0A1I6V154_9FLAO</name>
<keyword evidence="7" id="KW-0472">Membrane</keyword>
<keyword evidence="7" id="KW-0645">Protease</keyword>
<comment type="catalytic activity">
    <reaction evidence="1 7">
        <text>Cleavage of hydrophobic, N-terminal signal or leader sequences from secreted and periplasmic proteins.</text>
        <dbReference type="EC" id="3.4.21.89"/>
    </reaction>
</comment>
<feature type="domain" description="Peptidase S26" evidence="8">
    <location>
        <begin position="407"/>
        <end position="475"/>
    </location>
</feature>
<gene>
    <name evidence="9" type="ORF">SAMN04487906_2784</name>
</gene>
<evidence type="ECO:0000256" key="1">
    <source>
        <dbReference type="ARBA" id="ARBA00000677"/>
    </source>
</evidence>
<dbReference type="GO" id="GO:0009003">
    <property type="term" value="F:signal peptidase activity"/>
    <property type="evidence" value="ECO:0007669"/>
    <property type="project" value="UniProtKB-EC"/>
</dbReference>
<dbReference type="InterPro" id="IPR043739">
    <property type="entry name" value="DUF5684"/>
</dbReference>
<dbReference type="EMBL" id="FPAG01000008">
    <property type="protein sequence ID" value="SFT07393.1"/>
    <property type="molecule type" value="Genomic_DNA"/>
</dbReference>
<feature type="transmembrane region" description="Helical" evidence="7">
    <location>
        <begin position="86"/>
        <end position="104"/>
    </location>
</feature>
<dbReference type="RefSeq" id="WP_074979592.1">
    <property type="nucleotide sequence ID" value="NZ_FPAG01000008.1"/>
</dbReference>
<dbReference type="OrthoDB" id="9802919at2"/>
<evidence type="ECO:0000256" key="5">
    <source>
        <dbReference type="ARBA" id="ARBA00022801"/>
    </source>
</evidence>
<dbReference type="PRINTS" id="PR00727">
    <property type="entry name" value="LEADERPTASE"/>
</dbReference>